<organism evidence="2 3">
    <name type="scientific">Lymnaea stagnalis</name>
    <name type="common">Great pond snail</name>
    <name type="synonym">Helix stagnalis</name>
    <dbReference type="NCBI Taxonomy" id="6523"/>
    <lineage>
        <taxon>Eukaryota</taxon>
        <taxon>Metazoa</taxon>
        <taxon>Spiralia</taxon>
        <taxon>Lophotrochozoa</taxon>
        <taxon>Mollusca</taxon>
        <taxon>Gastropoda</taxon>
        <taxon>Heterobranchia</taxon>
        <taxon>Euthyneura</taxon>
        <taxon>Panpulmonata</taxon>
        <taxon>Hygrophila</taxon>
        <taxon>Lymnaeoidea</taxon>
        <taxon>Lymnaeidae</taxon>
        <taxon>Lymnaea</taxon>
    </lineage>
</organism>
<dbReference type="AlphaFoldDB" id="A0AAV2IVR4"/>
<feature type="compositionally biased region" description="Polar residues" evidence="1">
    <location>
        <begin position="117"/>
        <end position="128"/>
    </location>
</feature>
<protein>
    <submittedName>
        <fullName evidence="2">Uncharacterized protein</fullName>
    </submittedName>
</protein>
<evidence type="ECO:0000313" key="2">
    <source>
        <dbReference type="EMBL" id="CAL1548974.1"/>
    </source>
</evidence>
<gene>
    <name evidence="2" type="ORF">GSLYS_00022291001</name>
</gene>
<sequence>MVRPFPATADDETCVADDELSGCNDDDEEDLRKVKTKSLKKWKSADDIIRSGSIVDRSMILAKRRRLRMRDRTSKPLVFSSTETDEGEAPKPAVRHKLLPADPKSNKHYVKNPNVGKRQSANPQLNHTDSGHDSDTLSPCSSPYRKVVIGSVLDRQASAPEQSSSSKRQTSVFKKPWENRLQNLQWVRKSRVNEDIQVGSRSSLV</sequence>
<reference evidence="2 3" key="1">
    <citation type="submission" date="2024-04" db="EMBL/GenBank/DDBJ databases">
        <authorList>
            <consortium name="Genoscope - CEA"/>
            <person name="William W."/>
        </authorList>
    </citation>
    <scope>NUCLEOTIDE SEQUENCE [LARGE SCALE GENOMIC DNA]</scope>
</reference>
<keyword evidence="3" id="KW-1185">Reference proteome</keyword>
<feature type="region of interest" description="Disordered" evidence="1">
    <location>
        <begin position="71"/>
        <end position="141"/>
    </location>
</feature>
<accession>A0AAV2IVR4</accession>
<feature type="compositionally biased region" description="Polar residues" evidence="1">
    <location>
        <begin position="159"/>
        <end position="172"/>
    </location>
</feature>
<feature type="region of interest" description="Disordered" evidence="1">
    <location>
        <begin position="156"/>
        <end position="175"/>
    </location>
</feature>
<name>A0AAV2IVR4_LYMST</name>
<dbReference type="EMBL" id="CAXITT010002519">
    <property type="protein sequence ID" value="CAL1548974.1"/>
    <property type="molecule type" value="Genomic_DNA"/>
</dbReference>
<comment type="caution">
    <text evidence="2">The sequence shown here is derived from an EMBL/GenBank/DDBJ whole genome shotgun (WGS) entry which is preliminary data.</text>
</comment>
<dbReference type="Proteomes" id="UP001497497">
    <property type="component" value="Unassembled WGS sequence"/>
</dbReference>
<evidence type="ECO:0000256" key="1">
    <source>
        <dbReference type="SAM" id="MobiDB-lite"/>
    </source>
</evidence>
<proteinExistence type="predicted"/>
<evidence type="ECO:0000313" key="3">
    <source>
        <dbReference type="Proteomes" id="UP001497497"/>
    </source>
</evidence>